<feature type="compositionally biased region" description="Basic and acidic residues" evidence="1">
    <location>
        <begin position="1"/>
        <end position="12"/>
    </location>
</feature>
<sequence>MTGVHDAPDARAGRARRHSSQWHPLPRPPRRRPIAQVDAPPAGFLPLPSDFPTAPERRAPHELTSYASVVSYVSYDSEGRGKLMSEARWDTRS</sequence>
<gene>
    <name evidence="2" type="ORF">HNR68_002070</name>
</gene>
<comment type="caution">
    <text evidence="2">The sequence shown here is derived from an EMBL/GenBank/DDBJ whole genome shotgun (WGS) entry which is preliminary data.</text>
</comment>
<evidence type="ECO:0000313" key="2">
    <source>
        <dbReference type="EMBL" id="NYI83440.1"/>
    </source>
</evidence>
<name>A0A853AQW2_9PSEU</name>
<proteinExistence type="predicted"/>
<feature type="region of interest" description="Disordered" evidence="1">
    <location>
        <begin position="1"/>
        <end position="59"/>
    </location>
</feature>
<protein>
    <submittedName>
        <fullName evidence="2">Uncharacterized protein</fullName>
    </submittedName>
</protein>
<dbReference type="EMBL" id="JACCFJ010000001">
    <property type="protein sequence ID" value="NYI83440.1"/>
    <property type="molecule type" value="Genomic_DNA"/>
</dbReference>
<evidence type="ECO:0000313" key="3">
    <source>
        <dbReference type="Proteomes" id="UP000587002"/>
    </source>
</evidence>
<organism evidence="2 3">
    <name type="scientific">Saccharopolyspora hordei</name>
    <dbReference type="NCBI Taxonomy" id="1838"/>
    <lineage>
        <taxon>Bacteria</taxon>
        <taxon>Bacillati</taxon>
        <taxon>Actinomycetota</taxon>
        <taxon>Actinomycetes</taxon>
        <taxon>Pseudonocardiales</taxon>
        <taxon>Pseudonocardiaceae</taxon>
        <taxon>Saccharopolyspora</taxon>
    </lineage>
</organism>
<reference evidence="2 3" key="1">
    <citation type="submission" date="2020-07" db="EMBL/GenBank/DDBJ databases">
        <title>Sequencing the genomes of 1000 actinobacteria strains.</title>
        <authorList>
            <person name="Klenk H.-P."/>
        </authorList>
    </citation>
    <scope>NUCLEOTIDE SEQUENCE [LARGE SCALE GENOMIC DNA]</scope>
    <source>
        <strain evidence="2 3">DSM 44065</strain>
    </source>
</reference>
<dbReference type="AlphaFoldDB" id="A0A853AQW2"/>
<keyword evidence="3" id="KW-1185">Reference proteome</keyword>
<evidence type="ECO:0000256" key="1">
    <source>
        <dbReference type="SAM" id="MobiDB-lite"/>
    </source>
</evidence>
<dbReference type="Proteomes" id="UP000587002">
    <property type="component" value="Unassembled WGS sequence"/>
</dbReference>
<accession>A0A853AQW2</accession>